<dbReference type="GO" id="GO:0005615">
    <property type="term" value="C:extracellular space"/>
    <property type="evidence" value="ECO:0007669"/>
    <property type="project" value="TreeGrafter"/>
</dbReference>
<gene>
    <name evidence="4" type="primary">Dana\GF19049</name>
    <name evidence="4" type="synonym">dana_GLEANR_20768</name>
    <name evidence="4" type="ORF">GF19049</name>
</gene>
<evidence type="ECO:0000256" key="2">
    <source>
        <dbReference type="SAM" id="SignalP"/>
    </source>
</evidence>
<proteinExistence type="predicted"/>
<dbReference type="PANTHER" id="PTHR19143:SF458">
    <property type="entry name" value="FIBRINOGEN C-TERMINAL DOMAIN-CONTAINING PROTEIN-RELATED"/>
    <property type="match status" value="1"/>
</dbReference>
<dbReference type="HOGENOM" id="CLU_1002099_0_0_1"/>
<evidence type="ECO:0000259" key="3">
    <source>
        <dbReference type="PROSITE" id="PS51406"/>
    </source>
</evidence>
<feature type="chain" id="PRO_5002793965" description="Fibrinogen C-terminal domain-containing protein" evidence="2">
    <location>
        <begin position="22"/>
        <end position="303"/>
    </location>
</feature>
<dbReference type="OrthoDB" id="7959833at2759"/>
<evidence type="ECO:0000256" key="1">
    <source>
        <dbReference type="SAM" id="MobiDB-lite"/>
    </source>
</evidence>
<dbReference type="AlphaFoldDB" id="B3MZW6"/>
<dbReference type="PhylomeDB" id="B3MZW6"/>
<dbReference type="Pfam" id="PF00147">
    <property type="entry name" value="Fibrinogen_C"/>
    <property type="match status" value="1"/>
</dbReference>
<dbReference type="PANTHER" id="PTHR19143">
    <property type="entry name" value="FIBRINOGEN/TENASCIN/ANGIOPOEITIN"/>
    <property type="match status" value="1"/>
</dbReference>
<evidence type="ECO:0000313" key="5">
    <source>
        <dbReference type="Proteomes" id="UP000007801"/>
    </source>
</evidence>
<name>B3MZW6_DROAN</name>
<dbReference type="SUPFAM" id="SSF56496">
    <property type="entry name" value="Fibrinogen C-terminal domain-like"/>
    <property type="match status" value="1"/>
</dbReference>
<feature type="compositionally biased region" description="Basic and acidic residues" evidence="1">
    <location>
        <begin position="165"/>
        <end position="174"/>
    </location>
</feature>
<feature type="region of interest" description="Disordered" evidence="1">
    <location>
        <begin position="165"/>
        <end position="194"/>
    </location>
</feature>
<keyword evidence="2" id="KW-0732">Signal</keyword>
<feature type="signal peptide" evidence="2">
    <location>
        <begin position="1"/>
        <end position="21"/>
    </location>
</feature>
<dbReference type="InterPro" id="IPR036056">
    <property type="entry name" value="Fibrinogen-like_C"/>
</dbReference>
<dbReference type="EMBL" id="CH902635">
    <property type="protein sequence ID" value="EDV33917.1"/>
    <property type="molecule type" value="Genomic_DNA"/>
</dbReference>
<dbReference type="Gene3D" id="3.90.215.10">
    <property type="entry name" value="Gamma Fibrinogen, chain A, domain 1"/>
    <property type="match status" value="1"/>
</dbReference>
<reference evidence="4 5" key="1">
    <citation type="journal article" date="2007" name="Nature">
        <title>Evolution of genes and genomes on the Drosophila phylogeny.</title>
        <authorList>
            <consortium name="Drosophila 12 Genomes Consortium"/>
            <person name="Clark A.G."/>
            <person name="Eisen M.B."/>
            <person name="Smith D.R."/>
            <person name="Bergman C.M."/>
            <person name="Oliver B."/>
            <person name="Markow T.A."/>
            <person name="Kaufman T.C."/>
            <person name="Kellis M."/>
            <person name="Gelbart W."/>
            <person name="Iyer V.N."/>
            <person name="Pollard D.A."/>
            <person name="Sackton T.B."/>
            <person name="Larracuente A.M."/>
            <person name="Singh N.D."/>
            <person name="Abad J.P."/>
            <person name="Abt D.N."/>
            <person name="Adryan B."/>
            <person name="Aguade M."/>
            <person name="Akashi H."/>
            <person name="Anderson W.W."/>
            <person name="Aquadro C.F."/>
            <person name="Ardell D.H."/>
            <person name="Arguello R."/>
            <person name="Artieri C.G."/>
            <person name="Barbash D.A."/>
            <person name="Barker D."/>
            <person name="Barsanti P."/>
            <person name="Batterham P."/>
            <person name="Batzoglou S."/>
            <person name="Begun D."/>
            <person name="Bhutkar A."/>
            <person name="Blanco E."/>
            <person name="Bosak S.A."/>
            <person name="Bradley R.K."/>
            <person name="Brand A.D."/>
            <person name="Brent M.R."/>
            <person name="Brooks A.N."/>
            <person name="Brown R.H."/>
            <person name="Butlin R.K."/>
            <person name="Caggese C."/>
            <person name="Calvi B.R."/>
            <person name="Bernardo de Carvalho A."/>
            <person name="Caspi A."/>
            <person name="Castrezana S."/>
            <person name="Celniker S.E."/>
            <person name="Chang J.L."/>
            <person name="Chapple C."/>
            <person name="Chatterji S."/>
            <person name="Chinwalla A."/>
            <person name="Civetta A."/>
            <person name="Clifton S.W."/>
            <person name="Comeron J.M."/>
            <person name="Costello J.C."/>
            <person name="Coyne J.A."/>
            <person name="Daub J."/>
            <person name="David R.G."/>
            <person name="Delcher A.L."/>
            <person name="Delehaunty K."/>
            <person name="Do C.B."/>
            <person name="Ebling H."/>
            <person name="Edwards K."/>
            <person name="Eickbush T."/>
            <person name="Evans J.D."/>
            <person name="Filipski A."/>
            <person name="Findeiss S."/>
            <person name="Freyhult E."/>
            <person name="Fulton L."/>
            <person name="Fulton R."/>
            <person name="Garcia A.C."/>
            <person name="Gardiner A."/>
            <person name="Garfield D.A."/>
            <person name="Garvin B.E."/>
            <person name="Gibson G."/>
            <person name="Gilbert D."/>
            <person name="Gnerre S."/>
            <person name="Godfrey J."/>
            <person name="Good R."/>
            <person name="Gotea V."/>
            <person name="Gravely B."/>
            <person name="Greenberg A.J."/>
            <person name="Griffiths-Jones S."/>
            <person name="Gross S."/>
            <person name="Guigo R."/>
            <person name="Gustafson E.A."/>
            <person name="Haerty W."/>
            <person name="Hahn M.W."/>
            <person name="Halligan D.L."/>
            <person name="Halpern A.L."/>
            <person name="Halter G.M."/>
            <person name="Han M.V."/>
            <person name="Heger A."/>
            <person name="Hillier L."/>
            <person name="Hinrichs A.S."/>
            <person name="Holmes I."/>
            <person name="Hoskins R.A."/>
            <person name="Hubisz M.J."/>
            <person name="Hultmark D."/>
            <person name="Huntley M.A."/>
            <person name="Jaffe D.B."/>
            <person name="Jagadeeshan S."/>
            <person name="Jeck W.R."/>
            <person name="Johnson J."/>
            <person name="Jones C.D."/>
            <person name="Jordan W.C."/>
            <person name="Karpen G.H."/>
            <person name="Kataoka E."/>
            <person name="Keightley P.D."/>
            <person name="Kheradpour P."/>
            <person name="Kirkness E.F."/>
            <person name="Koerich L.B."/>
            <person name="Kristiansen K."/>
            <person name="Kudrna D."/>
            <person name="Kulathinal R.J."/>
            <person name="Kumar S."/>
            <person name="Kwok R."/>
            <person name="Lander E."/>
            <person name="Langley C.H."/>
            <person name="Lapoint R."/>
            <person name="Lazzaro B.P."/>
            <person name="Lee S.J."/>
            <person name="Levesque L."/>
            <person name="Li R."/>
            <person name="Lin C.F."/>
            <person name="Lin M.F."/>
            <person name="Lindblad-Toh K."/>
            <person name="Llopart A."/>
            <person name="Long M."/>
            <person name="Low L."/>
            <person name="Lozovsky E."/>
            <person name="Lu J."/>
            <person name="Luo M."/>
            <person name="Machado C.A."/>
            <person name="Makalowski W."/>
            <person name="Marzo M."/>
            <person name="Matsuda M."/>
            <person name="Matzkin L."/>
            <person name="McAllister B."/>
            <person name="McBride C.S."/>
            <person name="McKernan B."/>
            <person name="McKernan K."/>
            <person name="Mendez-Lago M."/>
            <person name="Minx P."/>
            <person name="Mollenhauer M.U."/>
            <person name="Montooth K."/>
            <person name="Mount S.M."/>
            <person name="Mu X."/>
            <person name="Myers E."/>
            <person name="Negre B."/>
            <person name="Newfeld S."/>
            <person name="Nielsen R."/>
            <person name="Noor M.A."/>
            <person name="O'Grady P."/>
            <person name="Pachter L."/>
            <person name="Papaceit M."/>
            <person name="Parisi M.J."/>
            <person name="Parisi M."/>
            <person name="Parts L."/>
            <person name="Pedersen J.S."/>
            <person name="Pesole G."/>
            <person name="Phillippy A.M."/>
            <person name="Ponting C.P."/>
            <person name="Pop M."/>
            <person name="Porcelli D."/>
            <person name="Powell J.R."/>
            <person name="Prohaska S."/>
            <person name="Pruitt K."/>
            <person name="Puig M."/>
            <person name="Quesneville H."/>
            <person name="Ram K.R."/>
            <person name="Rand D."/>
            <person name="Rasmussen M.D."/>
            <person name="Reed L.K."/>
            <person name="Reenan R."/>
            <person name="Reily A."/>
            <person name="Remington K.A."/>
            <person name="Rieger T.T."/>
            <person name="Ritchie M.G."/>
            <person name="Robin C."/>
            <person name="Rogers Y.H."/>
            <person name="Rohde C."/>
            <person name="Rozas J."/>
            <person name="Rubenfield M.J."/>
            <person name="Ruiz A."/>
            <person name="Russo S."/>
            <person name="Salzberg S.L."/>
            <person name="Sanchez-Gracia A."/>
            <person name="Saranga D.J."/>
            <person name="Sato H."/>
            <person name="Schaeffer S.W."/>
            <person name="Schatz M.C."/>
            <person name="Schlenke T."/>
            <person name="Schwartz R."/>
            <person name="Segarra C."/>
            <person name="Singh R.S."/>
            <person name="Sirot L."/>
            <person name="Sirota M."/>
            <person name="Sisneros N.B."/>
            <person name="Smith C.D."/>
            <person name="Smith T.F."/>
            <person name="Spieth J."/>
            <person name="Stage D.E."/>
            <person name="Stark A."/>
            <person name="Stephan W."/>
            <person name="Strausberg R.L."/>
            <person name="Strempel S."/>
            <person name="Sturgill D."/>
            <person name="Sutton G."/>
            <person name="Sutton G.G."/>
            <person name="Tao W."/>
            <person name="Teichmann S."/>
            <person name="Tobari Y.N."/>
            <person name="Tomimura Y."/>
            <person name="Tsolas J.M."/>
            <person name="Valente V.L."/>
            <person name="Venter E."/>
            <person name="Venter J.C."/>
            <person name="Vicario S."/>
            <person name="Vieira F.G."/>
            <person name="Vilella A.J."/>
            <person name="Villasante A."/>
            <person name="Walenz B."/>
            <person name="Wang J."/>
            <person name="Wasserman M."/>
            <person name="Watts T."/>
            <person name="Wilson D."/>
            <person name="Wilson R.K."/>
            <person name="Wing R.A."/>
            <person name="Wolfner M.F."/>
            <person name="Wong A."/>
            <person name="Wong G.K."/>
            <person name="Wu C.I."/>
            <person name="Wu G."/>
            <person name="Yamamoto D."/>
            <person name="Yang H.P."/>
            <person name="Yang S.P."/>
            <person name="Yorke J.A."/>
            <person name="Yoshida K."/>
            <person name="Zdobnov E."/>
            <person name="Zhang P."/>
            <person name="Zhang Y."/>
            <person name="Zimin A.V."/>
            <person name="Baldwin J."/>
            <person name="Abdouelleil A."/>
            <person name="Abdulkadir J."/>
            <person name="Abebe A."/>
            <person name="Abera B."/>
            <person name="Abreu J."/>
            <person name="Acer S.C."/>
            <person name="Aftuck L."/>
            <person name="Alexander A."/>
            <person name="An P."/>
            <person name="Anderson E."/>
            <person name="Anderson S."/>
            <person name="Arachi H."/>
            <person name="Azer M."/>
            <person name="Bachantsang P."/>
            <person name="Barry A."/>
            <person name="Bayul T."/>
            <person name="Berlin A."/>
            <person name="Bessette D."/>
            <person name="Bloom T."/>
            <person name="Blye J."/>
            <person name="Boguslavskiy L."/>
            <person name="Bonnet C."/>
            <person name="Boukhgalter B."/>
            <person name="Bourzgui I."/>
            <person name="Brown A."/>
            <person name="Cahill P."/>
            <person name="Channer S."/>
            <person name="Cheshatsang Y."/>
            <person name="Chuda L."/>
            <person name="Citroen M."/>
            <person name="Collymore A."/>
            <person name="Cooke P."/>
            <person name="Costello M."/>
            <person name="D'Aco K."/>
            <person name="Daza R."/>
            <person name="De Haan G."/>
            <person name="DeGray S."/>
            <person name="DeMaso C."/>
            <person name="Dhargay N."/>
            <person name="Dooley K."/>
            <person name="Dooley E."/>
            <person name="Doricent M."/>
            <person name="Dorje P."/>
            <person name="Dorjee K."/>
            <person name="Dupes A."/>
            <person name="Elong R."/>
            <person name="Falk J."/>
            <person name="Farina A."/>
            <person name="Faro S."/>
            <person name="Ferguson D."/>
            <person name="Fisher S."/>
            <person name="Foley C.D."/>
            <person name="Franke A."/>
            <person name="Friedrich D."/>
            <person name="Gadbois L."/>
            <person name="Gearin G."/>
            <person name="Gearin C.R."/>
            <person name="Giannoukos G."/>
            <person name="Goode T."/>
            <person name="Graham J."/>
            <person name="Grandbois E."/>
            <person name="Grewal S."/>
            <person name="Gyaltsen K."/>
            <person name="Hafez N."/>
            <person name="Hagos B."/>
            <person name="Hall J."/>
            <person name="Henson C."/>
            <person name="Hollinger A."/>
            <person name="Honan T."/>
            <person name="Huard M.D."/>
            <person name="Hughes L."/>
            <person name="Hurhula B."/>
            <person name="Husby M.E."/>
            <person name="Kamat A."/>
            <person name="Kanga B."/>
            <person name="Kashin S."/>
            <person name="Khazanovich D."/>
            <person name="Kisner P."/>
            <person name="Lance K."/>
            <person name="Lara M."/>
            <person name="Lee W."/>
            <person name="Lennon N."/>
            <person name="Letendre F."/>
            <person name="LeVine R."/>
            <person name="Lipovsky A."/>
            <person name="Liu X."/>
            <person name="Liu J."/>
            <person name="Liu S."/>
            <person name="Lokyitsang T."/>
            <person name="Lokyitsang Y."/>
            <person name="Lubonja R."/>
            <person name="Lui A."/>
            <person name="MacDonald P."/>
            <person name="Magnisalis V."/>
            <person name="Maru K."/>
            <person name="Matthews C."/>
            <person name="McCusker W."/>
            <person name="McDonough S."/>
            <person name="Mehta T."/>
            <person name="Meldrim J."/>
            <person name="Meneus L."/>
            <person name="Mihai O."/>
            <person name="Mihalev A."/>
            <person name="Mihova T."/>
            <person name="Mittelman R."/>
            <person name="Mlenga V."/>
            <person name="Montmayeur A."/>
            <person name="Mulrain L."/>
            <person name="Navidi A."/>
            <person name="Naylor J."/>
            <person name="Negash T."/>
            <person name="Nguyen T."/>
            <person name="Nguyen N."/>
            <person name="Nicol R."/>
            <person name="Norbu C."/>
            <person name="Norbu N."/>
            <person name="Novod N."/>
            <person name="O'Neill B."/>
            <person name="Osman S."/>
            <person name="Markiewicz E."/>
            <person name="Oyono O.L."/>
            <person name="Patti C."/>
            <person name="Phunkhang P."/>
            <person name="Pierre F."/>
            <person name="Priest M."/>
            <person name="Raghuraman S."/>
            <person name="Rege F."/>
            <person name="Reyes R."/>
            <person name="Rise C."/>
            <person name="Rogov P."/>
            <person name="Ross K."/>
            <person name="Ryan E."/>
            <person name="Settipalli S."/>
            <person name="Shea T."/>
            <person name="Sherpa N."/>
            <person name="Shi L."/>
            <person name="Shih D."/>
            <person name="Sparrow T."/>
            <person name="Spaulding J."/>
            <person name="Stalker J."/>
            <person name="Stange-Thomann N."/>
            <person name="Stavropoulos S."/>
            <person name="Stone C."/>
            <person name="Strader C."/>
            <person name="Tesfaye S."/>
            <person name="Thomson T."/>
            <person name="Thoulutsang Y."/>
            <person name="Thoulutsang D."/>
            <person name="Topham K."/>
            <person name="Topping I."/>
            <person name="Tsamla T."/>
            <person name="Vassiliev H."/>
            <person name="Vo A."/>
            <person name="Wangchuk T."/>
            <person name="Wangdi T."/>
            <person name="Weiand M."/>
            <person name="Wilkinson J."/>
            <person name="Wilson A."/>
            <person name="Yadav S."/>
            <person name="Young G."/>
            <person name="Yu Q."/>
            <person name="Zembek L."/>
            <person name="Zhong D."/>
            <person name="Zimmer A."/>
            <person name="Zwirko Z."/>
            <person name="Jaffe D.B."/>
            <person name="Alvarez P."/>
            <person name="Brockman W."/>
            <person name="Butler J."/>
            <person name="Chin C."/>
            <person name="Gnerre S."/>
            <person name="Grabherr M."/>
            <person name="Kleber M."/>
            <person name="Mauceli E."/>
            <person name="MacCallum I."/>
        </authorList>
    </citation>
    <scope>NUCLEOTIDE SEQUENCE [LARGE SCALE GENOMIC DNA]</scope>
    <source>
        <strain evidence="5">Tucson 14024-0371.13</strain>
    </source>
</reference>
<accession>B3MZW6</accession>
<dbReference type="STRING" id="7217.B3MZW6"/>
<dbReference type="PROSITE" id="PS51406">
    <property type="entry name" value="FIBRINOGEN_C_2"/>
    <property type="match status" value="1"/>
</dbReference>
<feature type="domain" description="Fibrinogen C-terminal" evidence="3">
    <location>
        <begin position="181"/>
        <end position="281"/>
    </location>
</feature>
<dbReference type="InterPro" id="IPR050373">
    <property type="entry name" value="Fibrinogen_C-term_domain"/>
</dbReference>
<dbReference type="Proteomes" id="UP000007801">
    <property type="component" value="Unassembled WGS sequence"/>
</dbReference>
<protein>
    <recommendedName>
        <fullName evidence="3">Fibrinogen C-terminal domain-containing protein</fullName>
    </recommendedName>
</protein>
<dbReference type="eggNOG" id="KOG2579">
    <property type="taxonomic scope" value="Eukaryota"/>
</dbReference>
<keyword evidence="5" id="KW-1185">Reference proteome</keyword>
<dbReference type="InterPro" id="IPR014716">
    <property type="entry name" value="Fibrinogen_a/b/g_C_1"/>
</dbReference>
<organism evidence="4 5">
    <name type="scientific">Drosophila ananassae</name>
    <name type="common">Fruit fly</name>
    <dbReference type="NCBI Taxonomy" id="7217"/>
    <lineage>
        <taxon>Eukaryota</taxon>
        <taxon>Metazoa</taxon>
        <taxon>Ecdysozoa</taxon>
        <taxon>Arthropoda</taxon>
        <taxon>Hexapoda</taxon>
        <taxon>Insecta</taxon>
        <taxon>Pterygota</taxon>
        <taxon>Neoptera</taxon>
        <taxon>Endopterygota</taxon>
        <taxon>Diptera</taxon>
        <taxon>Brachycera</taxon>
        <taxon>Muscomorpha</taxon>
        <taxon>Ephydroidea</taxon>
        <taxon>Drosophilidae</taxon>
        <taxon>Drosophila</taxon>
        <taxon>Sophophora</taxon>
    </lineage>
</organism>
<sequence length="303" mass="34640">MIFPVVLLSVTFLGLFSASQGSDESCYLSEEQEDDCAAVCYPIVKPLLRYFEKINEKDSQILQLQKDNSELHKKFADSQQKDLEKYAHISKLETAYLELQKRHWDVQDKFQQLQSRIQDVESLKAQIKLLEEQIRALNKTSELAVVKNGEMLANQLREEIEKLRSLGRSGERSNPEATAQAKGPSLPDHCPGSQEEEKVIQKIQIGGADPFKVVCYSDKKRGSGWIIVYNKVPGSNKFNRPFEEYVSGFGDVGTADEDEFFIGLQRLHLLTNGEPYEVHLDAIFGINRREEEEEEEQDHVEKN</sequence>
<dbReference type="InParanoid" id="B3MZW6"/>
<dbReference type="InterPro" id="IPR002181">
    <property type="entry name" value="Fibrinogen_a/b/g_C_dom"/>
</dbReference>
<evidence type="ECO:0000313" key="4">
    <source>
        <dbReference type="EMBL" id="EDV33917.1"/>
    </source>
</evidence>